<dbReference type="EMBL" id="BLXY01000002">
    <property type="protein sequence ID" value="GFO63260.1"/>
    <property type="molecule type" value="Genomic_DNA"/>
</dbReference>
<reference evidence="5" key="3">
    <citation type="submission" date="2022-04" db="EMBL/GenBank/DDBJ databases">
        <authorList>
            <person name="Liu G."/>
        </authorList>
    </citation>
    <scope>NUCLEOTIDE SEQUENCE</scope>
    <source>
        <strain evidence="5">RG22</strain>
    </source>
</reference>
<sequence length="180" mass="19667">MSVETWKRLAAVLFLLAASLPIARCSEESASSSTAQSSQATAPAPAPAPAASPGVKEAETPQPEPGSELHQPGSGKRQWPREIRVFALMERDDPQTWLPAACFLWPVPLVVLRLWRDRRGRVLSGILELCGCCLTAWFLGSLAFSDWWRLCIGWYLGGAALLMHLTATVAGFFRRSAPVH</sequence>
<dbReference type="AlphaFoldDB" id="A0A6V8MT47"/>
<feature type="transmembrane region" description="Helical" evidence="2">
    <location>
        <begin position="122"/>
        <end position="140"/>
    </location>
</feature>
<name>A0A6V8MT47_9BACT</name>
<dbReference type="EMBL" id="CP096574">
    <property type="protein sequence ID" value="UPU38208.1"/>
    <property type="molecule type" value="Genomic_DNA"/>
</dbReference>
<feature type="transmembrane region" description="Helical" evidence="2">
    <location>
        <begin position="96"/>
        <end position="115"/>
    </location>
</feature>
<gene>
    <name evidence="4" type="ORF">GMPD_11790</name>
    <name evidence="5" type="ORF">M1B72_10990</name>
</gene>
<feature type="signal peptide" evidence="3">
    <location>
        <begin position="1"/>
        <end position="23"/>
    </location>
</feature>
<proteinExistence type="predicted"/>
<keyword evidence="3" id="KW-0732">Signal</keyword>
<organism evidence="4 6">
    <name type="scientific">Geomonas paludis</name>
    <dbReference type="NCBI Taxonomy" id="2740185"/>
    <lineage>
        <taxon>Bacteria</taxon>
        <taxon>Pseudomonadati</taxon>
        <taxon>Thermodesulfobacteriota</taxon>
        <taxon>Desulfuromonadia</taxon>
        <taxon>Geobacterales</taxon>
        <taxon>Geobacteraceae</taxon>
        <taxon>Geomonas</taxon>
    </lineage>
</organism>
<keyword evidence="7" id="KW-1185">Reference proteome</keyword>
<feature type="chain" id="PRO_5027698116" description="Lipoprotein" evidence="3">
    <location>
        <begin position="24"/>
        <end position="180"/>
    </location>
</feature>
<dbReference type="Proteomes" id="UP000568888">
    <property type="component" value="Unassembled WGS sequence"/>
</dbReference>
<accession>A0A6V8MT47</accession>
<evidence type="ECO:0000313" key="5">
    <source>
        <dbReference type="EMBL" id="UPU38208.1"/>
    </source>
</evidence>
<evidence type="ECO:0000313" key="7">
    <source>
        <dbReference type="Proteomes" id="UP000831485"/>
    </source>
</evidence>
<keyword evidence="2" id="KW-1133">Transmembrane helix</keyword>
<feature type="transmembrane region" description="Helical" evidence="2">
    <location>
        <begin position="152"/>
        <end position="173"/>
    </location>
</feature>
<reference evidence="6" key="1">
    <citation type="submission" date="2020-06" db="EMBL/GenBank/DDBJ databases">
        <title>Draft genomic sequecing of Geomonas sp. Red736.</title>
        <authorList>
            <person name="Itoh H."/>
            <person name="Xu Z.X."/>
            <person name="Ushijima N."/>
            <person name="Masuda Y."/>
            <person name="Shiratori Y."/>
            <person name="Senoo K."/>
        </authorList>
    </citation>
    <scope>NUCLEOTIDE SEQUENCE [LARGE SCALE GENOMIC DNA]</scope>
    <source>
        <strain evidence="6">Red736</strain>
    </source>
</reference>
<protein>
    <recommendedName>
        <fullName evidence="8">Lipoprotein</fullName>
    </recommendedName>
</protein>
<evidence type="ECO:0000313" key="4">
    <source>
        <dbReference type="EMBL" id="GFO63260.1"/>
    </source>
</evidence>
<feature type="compositionally biased region" description="Low complexity" evidence="1">
    <location>
        <begin position="28"/>
        <end position="43"/>
    </location>
</feature>
<dbReference type="Proteomes" id="UP000831485">
    <property type="component" value="Chromosome"/>
</dbReference>
<evidence type="ECO:0000256" key="1">
    <source>
        <dbReference type="SAM" id="MobiDB-lite"/>
    </source>
</evidence>
<evidence type="ECO:0000256" key="3">
    <source>
        <dbReference type="SAM" id="SignalP"/>
    </source>
</evidence>
<keyword evidence="2" id="KW-0812">Transmembrane</keyword>
<evidence type="ECO:0000313" key="6">
    <source>
        <dbReference type="Proteomes" id="UP000568888"/>
    </source>
</evidence>
<evidence type="ECO:0000256" key="2">
    <source>
        <dbReference type="SAM" id="Phobius"/>
    </source>
</evidence>
<evidence type="ECO:0008006" key="8">
    <source>
        <dbReference type="Google" id="ProtNLM"/>
    </source>
</evidence>
<reference evidence="4" key="2">
    <citation type="journal article" date="2021" name="Int. J. Syst. Evol. Microbiol.">
        <title>Geomonas silvestris sp. nov., Geomonas paludis sp. nov. and Geomonas limicola sp. nov., isolated from terrestrial environments, and emended description of the genus Geomonas.</title>
        <authorList>
            <person name="Itoh H."/>
            <person name="Xu Z."/>
            <person name="Masuda Y."/>
            <person name="Ushijima N."/>
            <person name="Hayakawa C."/>
            <person name="Shiratori Y."/>
            <person name="Senoo K."/>
        </authorList>
    </citation>
    <scope>NUCLEOTIDE SEQUENCE</scope>
    <source>
        <strain evidence="4">Red736</strain>
    </source>
</reference>
<keyword evidence="2" id="KW-0472">Membrane</keyword>
<dbReference type="RefSeq" id="WP_183346134.1">
    <property type="nucleotide sequence ID" value="NZ_BLXY01000002.1"/>
</dbReference>
<feature type="region of interest" description="Disordered" evidence="1">
    <location>
        <begin position="28"/>
        <end position="78"/>
    </location>
</feature>